<feature type="non-terminal residue" evidence="4">
    <location>
        <position position="1"/>
    </location>
</feature>
<proteinExistence type="predicted"/>
<comment type="caution">
    <text evidence="4">The sequence shown here is derived from an EMBL/GenBank/DDBJ whole genome shotgun (WGS) entry which is preliminary data.</text>
</comment>
<protein>
    <recommendedName>
        <fullName evidence="1">polynucleotide adenylyltransferase</fullName>
        <ecNumber evidence="1">2.7.7.19</ecNumber>
    </recommendedName>
</protein>
<dbReference type="EC" id="2.7.7.19" evidence="1"/>
<dbReference type="EMBL" id="JAHRIO010013194">
    <property type="protein sequence ID" value="MEQ2163047.1"/>
    <property type="molecule type" value="Genomic_DNA"/>
</dbReference>
<reference evidence="4 5" key="1">
    <citation type="submission" date="2021-06" db="EMBL/GenBank/DDBJ databases">
        <authorList>
            <person name="Palmer J.M."/>
        </authorList>
    </citation>
    <scope>NUCLEOTIDE SEQUENCE [LARGE SCALE GENOMIC DNA]</scope>
    <source>
        <strain evidence="4 5">GA_2019</strain>
        <tissue evidence="4">Muscle</tissue>
    </source>
</reference>
<evidence type="ECO:0000313" key="5">
    <source>
        <dbReference type="Proteomes" id="UP001476798"/>
    </source>
</evidence>
<dbReference type="SUPFAM" id="SSF81631">
    <property type="entry name" value="PAP/OAS1 substrate-binding domain"/>
    <property type="match status" value="1"/>
</dbReference>
<dbReference type="Proteomes" id="UP001476798">
    <property type="component" value="Unassembled WGS sequence"/>
</dbReference>
<dbReference type="InterPro" id="IPR043519">
    <property type="entry name" value="NT_sf"/>
</dbReference>
<dbReference type="Gene3D" id="1.10.1410.10">
    <property type="match status" value="1"/>
</dbReference>
<organism evidence="4 5">
    <name type="scientific">Goodea atripinnis</name>
    <dbReference type="NCBI Taxonomy" id="208336"/>
    <lineage>
        <taxon>Eukaryota</taxon>
        <taxon>Metazoa</taxon>
        <taxon>Chordata</taxon>
        <taxon>Craniata</taxon>
        <taxon>Vertebrata</taxon>
        <taxon>Euteleostomi</taxon>
        <taxon>Actinopterygii</taxon>
        <taxon>Neopterygii</taxon>
        <taxon>Teleostei</taxon>
        <taxon>Neoteleostei</taxon>
        <taxon>Acanthomorphata</taxon>
        <taxon>Ovalentaria</taxon>
        <taxon>Atherinomorphae</taxon>
        <taxon>Cyprinodontiformes</taxon>
        <taxon>Goodeidae</taxon>
        <taxon>Goodea</taxon>
    </lineage>
</organism>
<name>A0ABV0MYC8_9TELE</name>
<evidence type="ECO:0000256" key="1">
    <source>
        <dbReference type="ARBA" id="ARBA00012388"/>
    </source>
</evidence>
<evidence type="ECO:0000256" key="2">
    <source>
        <dbReference type="SAM" id="MobiDB-lite"/>
    </source>
</evidence>
<accession>A0ABV0MYC8</accession>
<feature type="region of interest" description="Disordered" evidence="2">
    <location>
        <begin position="240"/>
        <end position="279"/>
    </location>
</feature>
<gene>
    <name evidence="4" type="ORF">GOODEAATRI_026176</name>
</gene>
<dbReference type="SUPFAM" id="SSF81301">
    <property type="entry name" value="Nucleotidyltransferase"/>
    <property type="match status" value="1"/>
</dbReference>
<dbReference type="InterPro" id="IPR045100">
    <property type="entry name" value="TUT4/7_NTP_transf"/>
</dbReference>
<feature type="domain" description="Terminal uridylyltransferase 4/7 nucleotidyltransferase" evidence="3">
    <location>
        <begin position="59"/>
        <end position="118"/>
    </location>
</feature>
<evidence type="ECO:0000313" key="4">
    <source>
        <dbReference type="EMBL" id="MEQ2163047.1"/>
    </source>
</evidence>
<sequence>PMHPSAEEVEEVRLAEEEGLTEQQLGLRQVEERLLRDHIHRLVKVRPRSDLICALASHEKQEETELRALPAPSAVQLRAVDSAVLETASQQGISEEDFEERKAVVMRMEEIIKKHLSEVESDFHAKVPAVFCRDRSSGLICKVSAGNDVACLTTNHLAALAKLEPRLVPLVLAFRYWARAEGGIPSYSFALMVIFFLQQRKQPVLPVYLGSWVEGFDVKRVDEYHLTGIFLDMFVKWEHRPPSSTEGRGENRNEAKAEGGSKPEQKKSDDAHHAEGLVS</sequence>
<dbReference type="PANTHER" id="PTHR12271:SF40">
    <property type="entry name" value="POLY(A) RNA POLYMERASE GLD2"/>
    <property type="match status" value="1"/>
</dbReference>
<dbReference type="Pfam" id="PF19088">
    <property type="entry name" value="TUTase"/>
    <property type="match status" value="1"/>
</dbReference>
<evidence type="ECO:0000259" key="3">
    <source>
        <dbReference type="Pfam" id="PF19088"/>
    </source>
</evidence>
<dbReference type="PANTHER" id="PTHR12271">
    <property type="entry name" value="POLY A POLYMERASE CID PAP -RELATED"/>
    <property type="match status" value="1"/>
</dbReference>
<keyword evidence="5" id="KW-1185">Reference proteome</keyword>